<feature type="compositionally biased region" description="Polar residues" evidence="1">
    <location>
        <begin position="484"/>
        <end position="500"/>
    </location>
</feature>
<dbReference type="PANTHER" id="PTHR46104">
    <property type="entry name" value="GENE 9195-RELATED-RELATED"/>
    <property type="match status" value="1"/>
</dbReference>
<name>A0ABQ9U795_SAGOE</name>
<keyword evidence="3" id="KW-1185">Reference proteome</keyword>
<dbReference type="EMBL" id="JASSZA010000015">
    <property type="protein sequence ID" value="KAK2092928.1"/>
    <property type="molecule type" value="Genomic_DNA"/>
</dbReference>
<proteinExistence type="predicted"/>
<sequence>MDKELEGPTKSLGRVKTWVEALNRPRAGSGISHHLTAFSPWALLFLSSAHIHMDRSQAHSTPAAFSALCTTSQAEAPAASPTPRGDEDPKPWQDLHHEAPLTGYFCPYGAASALCHAGSFKDKREVPHLDTGFCSAVLSLCLRCPAGHFCPNRATYRIPCQPGTSGPQSGQDEATDCTPCPAGKACTQARLTQPDAPCSPGYVCPVGSSSPHTPSHACPPGTFSNHNDLSYLSQCEICPTGLACPEGAGSVSVELRCPQGHAGLGITVYEVSGARRCPGKVAGKCQERVPWGSPCPFYRADTAVNWKKPQRQWKSTTVNWKTTDSCYISHSARLLGAATHFGLYSADPELDPDKWCRKPGRGVVDPPQAPGAGLNSRLPGANQHGPLALDSAEPRWSSSRLLESSGTVARQGRLSDCSPLPVKFPGRDDKKGRLLLVSLLPDANSCPYWSEVRCSGKPIPRATRAPAKHHSTSIAWDAPGKVAPSTQLSTPHPSIARTLN</sequence>
<organism evidence="2 3">
    <name type="scientific">Saguinus oedipus</name>
    <name type="common">Cotton-top tamarin</name>
    <name type="synonym">Oedipomidas oedipus</name>
    <dbReference type="NCBI Taxonomy" id="9490"/>
    <lineage>
        <taxon>Eukaryota</taxon>
        <taxon>Metazoa</taxon>
        <taxon>Chordata</taxon>
        <taxon>Craniata</taxon>
        <taxon>Vertebrata</taxon>
        <taxon>Euteleostomi</taxon>
        <taxon>Mammalia</taxon>
        <taxon>Eutheria</taxon>
        <taxon>Euarchontoglires</taxon>
        <taxon>Primates</taxon>
        <taxon>Haplorrhini</taxon>
        <taxon>Platyrrhini</taxon>
        <taxon>Cebidae</taxon>
        <taxon>Callitrichinae</taxon>
        <taxon>Saguinus</taxon>
    </lineage>
</organism>
<feature type="region of interest" description="Disordered" evidence="1">
    <location>
        <begin position="477"/>
        <end position="500"/>
    </location>
</feature>
<evidence type="ECO:0000313" key="2">
    <source>
        <dbReference type="EMBL" id="KAK2092928.1"/>
    </source>
</evidence>
<feature type="region of interest" description="Disordered" evidence="1">
    <location>
        <begin position="361"/>
        <end position="393"/>
    </location>
</feature>
<dbReference type="Proteomes" id="UP001266305">
    <property type="component" value="Unassembled WGS sequence"/>
</dbReference>
<dbReference type="InterPro" id="IPR009030">
    <property type="entry name" value="Growth_fac_rcpt_cys_sf"/>
</dbReference>
<comment type="caution">
    <text evidence="2">The sequence shown here is derived from an EMBL/GenBank/DDBJ whole genome shotgun (WGS) entry which is preliminary data.</text>
</comment>
<dbReference type="PANTHER" id="PTHR46104:SF1">
    <property type="entry name" value="GENE 9195-RELATED"/>
    <property type="match status" value="1"/>
</dbReference>
<gene>
    <name evidence="2" type="ORF">P7K49_029457</name>
</gene>
<evidence type="ECO:0000313" key="3">
    <source>
        <dbReference type="Proteomes" id="UP001266305"/>
    </source>
</evidence>
<reference evidence="2 3" key="1">
    <citation type="submission" date="2023-05" db="EMBL/GenBank/DDBJ databases">
        <title>B98-5 Cell Line De Novo Hybrid Assembly: An Optical Mapping Approach.</title>
        <authorList>
            <person name="Kananen K."/>
            <person name="Auerbach J.A."/>
            <person name="Kautto E."/>
            <person name="Blachly J.S."/>
        </authorList>
    </citation>
    <scope>NUCLEOTIDE SEQUENCE [LARGE SCALE GENOMIC DNA]</scope>
    <source>
        <strain evidence="2">B95-8</strain>
        <tissue evidence="2">Cell line</tissue>
    </source>
</reference>
<protein>
    <submittedName>
        <fullName evidence="2">Uncharacterized protein</fullName>
    </submittedName>
</protein>
<accession>A0ABQ9U795</accession>
<dbReference type="SUPFAM" id="SSF57184">
    <property type="entry name" value="Growth factor receptor domain"/>
    <property type="match status" value="1"/>
</dbReference>
<evidence type="ECO:0000256" key="1">
    <source>
        <dbReference type="SAM" id="MobiDB-lite"/>
    </source>
</evidence>